<organism evidence="1 2">
    <name type="scientific">Aspergillus minisclerotigenes</name>
    <dbReference type="NCBI Taxonomy" id="656917"/>
    <lineage>
        <taxon>Eukaryota</taxon>
        <taxon>Fungi</taxon>
        <taxon>Dikarya</taxon>
        <taxon>Ascomycota</taxon>
        <taxon>Pezizomycotina</taxon>
        <taxon>Eurotiomycetes</taxon>
        <taxon>Eurotiomycetidae</taxon>
        <taxon>Eurotiales</taxon>
        <taxon>Aspergillaceae</taxon>
        <taxon>Aspergillus</taxon>
        <taxon>Aspergillus subgen. Circumdati</taxon>
    </lineage>
</organism>
<sequence length="137" mass="15148">MKISPYSPAAKEASIRLARTDDEETVVFSLLNFLNAISLHFEGSLRWTPHRVRFKFESGGAAFQARTDGYLKDHRTGNVIGIVGVRAGLRSSEKSIRMQESAEMVAWITSLSHAPKDLPGRSVLPLFTLSEFILTAA</sequence>
<protein>
    <submittedName>
        <fullName evidence="1">Uncharacterized protein</fullName>
    </submittedName>
</protein>
<dbReference type="Proteomes" id="UP000326289">
    <property type="component" value="Unassembled WGS sequence"/>
</dbReference>
<keyword evidence="2" id="KW-1185">Reference proteome</keyword>
<evidence type="ECO:0000313" key="1">
    <source>
        <dbReference type="EMBL" id="KAB8275716.1"/>
    </source>
</evidence>
<reference evidence="1 2" key="1">
    <citation type="submission" date="2019-04" db="EMBL/GenBank/DDBJ databases">
        <title>Fungal friends and foes A comparative genomics study of 23 Aspergillus species from section Flavi.</title>
        <authorList>
            <consortium name="DOE Joint Genome Institute"/>
            <person name="Kjaerbolling I."/>
            <person name="Vesth T.C."/>
            <person name="Frisvad J.C."/>
            <person name="Nybo J.L."/>
            <person name="Theobald S."/>
            <person name="Kildgaard S."/>
            <person name="Petersen T.I."/>
            <person name="Kuo A."/>
            <person name="Sato A."/>
            <person name="Lyhne E.K."/>
            <person name="Kogle M.E."/>
            <person name="Wiebenga A."/>
            <person name="Kun R.S."/>
            <person name="Lubbers R.J."/>
            <person name="Makela M.R."/>
            <person name="Barry K."/>
            <person name="Chovatia M."/>
            <person name="Clum A."/>
            <person name="Daum C."/>
            <person name="Haridas S."/>
            <person name="He G."/>
            <person name="LaButti K."/>
            <person name="Lipzen A."/>
            <person name="Mondo S."/>
            <person name="Pangilinan J."/>
            <person name="Riley R."/>
            <person name="Salamov A."/>
            <person name="Simmons B.A."/>
            <person name="Magnuson J.K."/>
            <person name="Henrissat B."/>
            <person name="Mortensen U.H."/>
            <person name="Larsen T.O."/>
            <person name="De vries R.P."/>
            <person name="Grigoriev I.V."/>
            <person name="Machida M."/>
            <person name="Baker S.E."/>
            <person name="Andersen M.R."/>
        </authorList>
    </citation>
    <scope>NUCLEOTIDE SEQUENCE [LARGE SCALE GENOMIC DNA]</scope>
    <source>
        <strain evidence="1 2">CBS 117635</strain>
    </source>
</reference>
<name>A0A5N6JA64_9EURO</name>
<evidence type="ECO:0000313" key="2">
    <source>
        <dbReference type="Proteomes" id="UP000326289"/>
    </source>
</evidence>
<accession>A0A5N6JA64</accession>
<gene>
    <name evidence="1" type="ORF">BDV30DRAFT_207286</name>
</gene>
<dbReference type="AlphaFoldDB" id="A0A5N6JA64"/>
<proteinExistence type="predicted"/>
<dbReference type="EMBL" id="ML732780">
    <property type="protein sequence ID" value="KAB8275716.1"/>
    <property type="molecule type" value="Genomic_DNA"/>
</dbReference>